<evidence type="ECO:0000313" key="1">
    <source>
        <dbReference type="EMBL" id="CRK40906.1"/>
    </source>
</evidence>
<name>A0A0G4N2T6_VERLO</name>
<sequence length="108" mass="12155">MADVESGSAYTAMQSEWLTIFLRASSGRACDHHMTSESRAALRASSWTRLRVVDTMYPSRYQLLATSSGMTVLSELISVVYDAMLYWLCKVQGDNGGKFQYLLRRGDE</sequence>
<protein>
    <submittedName>
        <fullName evidence="1">Uncharacterized protein</fullName>
    </submittedName>
</protein>
<evidence type="ECO:0000313" key="2">
    <source>
        <dbReference type="Proteomes" id="UP000044602"/>
    </source>
</evidence>
<dbReference type="Proteomes" id="UP000044602">
    <property type="component" value="Unassembled WGS sequence"/>
</dbReference>
<reference evidence="1 2" key="1">
    <citation type="submission" date="2015-05" db="EMBL/GenBank/DDBJ databases">
        <authorList>
            <person name="Wang D.B."/>
            <person name="Wang M."/>
        </authorList>
    </citation>
    <scope>NUCLEOTIDE SEQUENCE [LARGE SCALE GENOMIC DNA]</scope>
    <source>
        <strain evidence="1">VL1</strain>
    </source>
</reference>
<gene>
    <name evidence="1" type="ORF">BN1708_008364</name>
</gene>
<accession>A0A0G4N2T6</accession>
<dbReference type="AlphaFoldDB" id="A0A0G4N2T6"/>
<dbReference type="EMBL" id="CVQH01026638">
    <property type="protein sequence ID" value="CRK40906.1"/>
    <property type="molecule type" value="Genomic_DNA"/>
</dbReference>
<keyword evidence="2" id="KW-1185">Reference proteome</keyword>
<organism evidence="1 2">
    <name type="scientific">Verticillium longisporum</name>
    <name type="common">Verticillium dahliae var. longisporum</name>
    <dbReference type="NCBI Taxonomy" id="100787"/>
    <lineage>
        <taxon>Eukaryota</taxon>
        <taxon>Fungi</taxon>
        <taxon>Dikarya</taxon>
        <taxon>Ascomycota</taxon>
        <taxon>Pezizomycotina</taxon>
        <taxon>Sordariomycetes</taxon>
        <taxon>Hypocreomycetidae</taxon>
        <taxon>Glomerellales</taxon>
        <taxon>Plectosphaerellaceae</taxon>
        <taxon>Verticillium</taxon>
    </lineage>
</organism>
<proteinExistence type="predicted"/>